<evidence type="ECO:0000256" key="7">
    <source>
        <dbReference type="ARBA" id="ARBA00022840"/>
    </source>
</evidence>
<feature type="chain" id="PRO_5041340190" evidence="13">
    <location>
        <begin position="20"/>
        <end position="1559"/>
    </location>
</feature>
<feature type="transmembrane region" description="Helical" evidence="12">
    <location>
        <begin position="1141"/>
        <end position="1163"/>
    </location>
</feature>
<feature type="transmembrane region" description="Helical" evidence="12">
    <location>
        <begin position="1045"/>
        <end position="1065"/>
    </location>
</feature>
<keyword evidence="13" id="KW-0732">Signal</keyword>
<feature type="transmembrane region" description="Helical" evidence="12">
    <location>
        <begin position="548"/>
        <end position="569"/>
    </location>
</feature>
<comment type="caution">
    <text evidence="16">The sequence shown here is derived from an EMBL/GenBank/DDBJ whole genome shotgun (WGS) entry which is preliminary data.</text>
</comment>
<keyword evidence="5" id="KW-0677">Repeat</keyword>
<keyword evidence="7" id="KW-0067">ATP-binding</keyword>
<comment type="subcellular location">
    <subcellularLocation>
        <location evidence="1">Cell membrane</location>
        <topology evidence="1">Multi-pass membrane protein</topology>
    </subcellularLocation>
</comment>
<dbReference type="InterPro" id="IPR017871">
    <property type="entry name" value="ABC_transporter-like_CS"/>
</dbReference>
<feature type="region of interest" description="Disordered" evidence="11">
    <location>
        <begin position="267"/>
        <end position="288"/>
    </location>
</feature>
<dbReference type="EMBL" id="CAUJNA010000469">
    <property type="protein sequence ID" value="CAJ1377525.1"/>
    <property type="molecule type" value="Genomic_DNA"/>
</dbReference>
<dbReference type="PROSITE" id="PS00211">
    <property type="entry name" value="ABC_TRANSPORTER_1"/>
    <property type="match status" value="2"/>
</dbReference>
<evidence type="ECO:0000256" key="6">
    <source>
        <dbReference type="ARBA" id="ARBA00022741"/>
    </source>
</evidence>
<feature type="transmembrane region" description="Helical" evidence="12">
    <location>
        <begin position="461"/>
        <end position="480"/>
    </location>
</feature>
<dbReference type="PROSITE" id="PS50893">
    <property type="entry name" value="ABC_TRANSPORTER_2"/>
    <property type="match status" value="2"/>
</dbReference>
<dbReference type="InterPro" id="IPR036640">
    <property type="entry name" value="ABC1_TM_sf"/>
</dbReference>
<feature type="transmembrane region" description="Helical" evidence="12">
    <location>
        <begin position="1113"/>
        <end position="1135"/>
    </location>
</feature>
<dbReference type="GO" id="GO:0015421">
    <property type="term" value="F:ABC-type oligopeptide transporter activity"/>
    <property type="evidence" value="ECO:0007669"/>
    <property type="project" value="TreeGrafter"/>
</dbReference>
<dbReference type="CDD" id="cd18577">
    <property type="entry name" value="ABC_6TM_Pgp_ABCB1_D1_like"/>
    <property type="match status" value="1"/>
</dbReference>
<accession>A0AA36HY49</accession>
<evidence type="ECO:0000313" key="16">
    <source>
        <dbReference type="EMBL" id="CAJ1377525.1"/>
    </source>
</evidence>
<protein>
    <submittedName>
        <fullName evidence="16">Uncharacterized protein</fullName>
    </submittedName>
</protein>
<keyword evidence="3" id="KW-0813">Transport</keyword>
<keyword evidence="6" id="KW-0547">Nucleotide-binding</keyword>
<dbReference type="Gene3D" id="1.20.1560.10">
    <property type="entry name" value="ABC transporter type 1, transmembrane domain"/>
    <property type="match status" value="2"/>
</dbReference>
<feature type="transmembrane region" description="Helical" evidence="12">
    <location>
        <begin position="982"/>
        <end position="1002"/>
    </location>
</feature>
<dbReference type="CDD" id="cd03249">
    <property type="entry name" value="ABC_MTABC3_MDL1_MDL2"/>
    <property type="match status" value="2"/>
</dbReference>
<feature type="domain" description="ABC transmembrane type-1" evidence="15">
    <location>
        <begin position="308"/>
        <end position="619"/>
    </location>
</feature>
<evidence type="ECO:0000256" key="11">
    <source>
        <dbReference type="SAM" id="MobiDB-lite"/>
    </source>
</evidence>
<dbReference type="GO" id="GO:0090374">
    <property type="term" value="P:oligopeptide export from mitochondrion"/>
    <property type="evidence" value="ECO:0007669"/>
    <property type="project" value="TreeGrafter"/>
</dbReference>
<evidence type="ECO:0000313" key="17">
    <source>
        <dbReference type="Proteomes" id="UP001178507"/>
    </source>
</evidence>
<feature type="transmembrane region" description="Helical" evidence="12">
    <location>
        <begin position="184"/>
        <end position="204"/>
    </location>
</feature>
<dbReference type="SUPFAM" id="SSF90123">
    <property type="entry name" value="ABC transporter transmembrane region"/>
    <property type="match status" value="2"/>
</dbReference>
<keyword evidence="4 12" id="KW-0812">Transmembrane</keyword>
<evidence type="ECO:0000256" key="13">
    <source>
        <dbReference type="SAM" id="SignalP"/>
    </source>
</evidence>
<dbReference type="FunFam" id="3.40.50.300:FF:000251">
    <property type="entry name" value="ABC transporter B family member 19"/>
    <property type="match status" value="1"/>
</dbReference>
<dbReference type="CDD" id="cd18578">
    <property type="entry name" value="ABC_6TM_Pgp_ABCB1_D2_like"/>
    <property type="match status" value="1"/>
</dbReference>
<dbReference type="GO" id="GO:0005886">
    <property type="term" value="C:plasma membrane"/>
    <property type="evidence" value="ECO:0007669"/>
    <property type="project" value="UniProtKB-SubCell"/>
</dbReference>
<evidence type="ECO:0000256" key="3">
    <source>
        <dbReference type="ARBA" id="ARBA00022448"/>
    </source>
</evidence>
<evidence type="ECO:0000259" key="15">
    <source>
        <dbReference type="PROSITE" id="PS50929"/>
    </source>
</evidence>
<dbReference type="PANTHER" id="PTHR43394">
    <property type="entry name" value="ATP-DEPENDENT PERMEASE MDL1, MITOCHONDRIAL"/>
    <property type="match status" value="1"/>
</dbReference>
<sequence>MSRFAFLCLTSISLSTVESALLDEADGQALKPLSVALSADDTCRDSPTCGLGALQAAMHARSSKERSDTDVATVSASLGSALSKSMLETGSSDGGALEELEHLVFKDAGLNQSQIDKLFNGVVLAIASERERRSQNLMGQEILRLQRRAALGAFKIKNPSSFSFEFPGFSWMEEEAVEQARASMALPITGGSILVLALLSLNFFHRTFTAPQDKQVLLEGRFGGSSPGLDTSSTATPPLSDNLEAGFEDRIEDASTLQGSMQNDDYAVSVSSGDEVPPPPQTKPTEEGKAPFLSLFRFATSWDIFCTVIASLLGCVHGACMPMAFFFLSDLYHAVYMPNDDGSLPPVATPHHVRDAKVAEVGMTYVLLALVVLIARTGGCYMVIHAADRQVIAARREYFKQILMQGPSWHDLHSANELAPQLVQDTHRFRDGIGERLVDCTRAFAMALSATVLACSRDWKITILMAVIMPIAGLCMALSVEVVRNFAMVMEKCYARASEVCVTATELIRTVTAFNGQRLELETFNGHVDEAYGHAVQISVVAGYATGLVNTVLITGMSLGVYFGSLWVLQDYESDCWRSSPPFGNCRTGGTILSAMYTVVWGFTMGLGTLNMCFSAFATAKAAIHRMNEILDEPLHTTSGGKTLESLQGQISFQNICFSYPKRPDTLILKGVTLDISAGSTTAFVGGSGSGKSTMISLILRFYNPESGMLSLDGTDISSLDLDWLRGKISLVEQEPILFQDSILENIAAGSREKVGKDDVEQAAKLASAHDFILTFPSSYNTKVGEAGTQLSGGQKQRLAIARALIRKPAVLLLDEATSALDAASERQVQKALDDLLEAGGRTTIVIAHRLSTVRHAQKICVLDKGKLVEEGTHEELMQKKGAYEKLLRLQLSANKLEKLEAAPALKAVEEVKAAPESQVYEGGAGFLLEAKAQEAEVTEVDGAEPGDKAGLAQLAAAYDFEKDLGKAYAVRQVWNLTKQDYKYYIIGVGFTVLGSMVMPYFSVQFARTVNIFNQPPAVLDKSTHHWYAAYNEPVIATNVSSLCMLMQALSIFWLLQSIGAAWAFGKAGELLTVRVREALFDALMRQEITWHDKQGTAQVLWRLGSDIPQLKNLVGANIASFANFFFTVFIGIGVAMYFNWRFSLCILITIPLLGISSIGVAMNMRRIDGDYSSGIVSEAVNSVKTVTAFGLQNRLLDRYQTKLESHMKDEQSIRKISALGTGVASASVFMIMALAVWGINVFISRGLMQVDIATIIIMTLVTTVSAFGELARLVADTSLPQESARRIFNVIARKSKIDPFSAEGKKLEVVEGKVEFREVYFRYATRPNLAVFDSLSFTVEANTTTALVGPSGCGKSTSVSLIQRFYDPLGGAILLDGHDIRELNLHWYRAQMSLVQQEPILFARSILDNIRYGQEDATMEEVEAAAKAANATDFLATMPQGFSTQAGHRGAQLSGGQKQRIAIARALLRDPAVLLLDEATSSLDAVSERLVQDALDRLMRSKPRTTIIIAHRLSTVRDAHQICVFKDGQIVEKGKHEQLIAVRDGHYSKLVAAQQISV</sequence>
<name>A0AA36HY49_9DINO</name>
<evidence type="ECO:0000256" key="1">
    <source>
        <dbReference type="ARBA" id="ARBA00004651"/>
    </source>
</evidence>
<dbReference type="Gene3D" id="3.40.50.300">
    <property type="entry name" value="P-loop containing nucleotide triphosphate hydrolases"/>
    <property type="match status" value="2"/>
</dbReference>
<evidence type="ECO:0000256" key="2">
    <source>
        <dbReference type="ARBA" id="ARBA00007577"/>
    </source>
</evidence>
<dbReference type="Proteomes" id="UP001178507">
    <property type="component" value="Unassembled WGS sequence"/>
</dbReference>
<evidence type="ECO:0000259" key="14">
    <source>
        <dbReference type="PROSITE" id="PS50893"/>
    </source>
</evidence>
<reference evidence="16" key="1">
    <citation type="submission" date="2023-08" db="EMBL/GenBank/DDBJ databases">
        <authorList>
            <person name="Chen Y."/>
            <person name="Shah S."/>
            <person name="Dougan E. K."/>
            <person name="Thang M."/>
            <person name="Chan C."/>
        </authorList>
    </citation>
    <scope>NUCLEOTIDE SEQUENCE</scope>
</reference>
<evidence type="ECO:0000256" key="4">
    <source>
        <dbReference type="ARBA" id="ARBA00022692"/>
    </source>
</evidence>
<dbReference type="InterPro" id="IPR039421">
    <property type="entry name" value="Type_1_exporter"/>
</dbReference>
<feature type="domain" description="ABC transmembrane type-1" evidence="15">
    <location>
        <begin position="986"/>
        <end position="1280"/>
    </location>
</feature>
<feature type="domain" description="ABC transporter" evidence="14">
    <location>
        <begin position="651"/>
        <end position="890"/>
    </location>
</feature>
<evidence type="ECO:0000256" key="9">
    <source>
        <dbReference type="ARBA" id="ARBA00023136"/>
    </source>
</evidence>
<evidence type="ECO:0000256" key="12">
    <source>
        <dbReference type="SAM" id="Phobius"/>
    </source>
</evidence>
<dbReference type="Pfam" id="PF00664">
    <property type="entry name" value="ABC_membrane"/>
    <property type="match status" value="2"/>
</dbReference>
<keyword evidence="9 12" id="KW-0472">Membrane</keyword>
<organism evidence="16 17">
    <name type="scientific">Effrenium voratum</name>
    <dbReference type="NCBI Taxonomy" id="2562239"/>
    <lineage>
        <taxon>Eukaryota</taxon>
        <taxon>Sar</taxon>
        <taxon>Alveolata</taxon>
        <taxon>Dinophyceae</taxon>
        <taxon>Suessiales</taxon>
        <taxon>Symbiodiniaceae</taxon>
        <taxon>Effrenium</taxon>
    </lineage>
</organism>
<feature type="transmembrane region" description="Helical" evidence="12">
    <location>
        <begin position="304"/>
        <end position="328"/>
    </location>
</feature>
<dbReference type="InterPro" id="IPR003593">
    <property type="entry name" value="AAA+_ATPase"/>
</dbReference>
<comment type="similarity">
    <text evidence="2">Belongs to the ABC transporter superfamily. ABCB family. Multidrug resistance exporter (TC 3.A.1.201) subfamily.</text>
</comment>
<dbReference type="GO" id="GO:0016887">
    <property type="term" value="F:ATP hydrolysis activity"/>
    <property type="evidence" value="ECO:0007669"/>
    <property type="project" value="InterPro"/>
</dbReference>
<dbReference type="FunFam" id="3.40.50.300:FF:000066">
    <property type="entry name" value="ABC transporter B family member 1"/>
    <property type="match status" value="1"/>
</dbReference>
<dbReference type="InterPro" id="IPR027417">
    <property type="entry name" value="P-loop_NTPase"/>
</dbReference>
<keyword evidence="10" id="KW-0325">Glycoprotein</keyword>
<dbReference type="GO" id="GO:0005524">
    <property type="term" value="F:ATP binding"/>
    <property type="evidence" value="ECO:0007669"/>
    <property type="project" value="UniProtKB-KW"/>
</dbReference>
<dbReference type="Pfam" id="PF00005">
    <property type="entry name" value="ABC_tran"/>
    <property type="match status" value="2"/>
</dbReference>
<feature type="domain" description="ABC transporter" evidence="14">
    <location>
        <begin position="1315"/>
        <end position="1553"/>
    </location>
</feature>
<evidence type="ECO:0000256" key="10">
    <source>
        <dbReference type="ARBA" id="ARBA00023180"/>
    </source>
</evidence>
<dbReference type="PANTHER" id="PTHR43394:SF1">
    <property type="entry name" value="ATP-BINDING CASSETTE SUB-FAMILY B MEMBER 10, MITOCHONDRIAL"/>
    <property type="match status" value="1"/>
</dbReference>
<gene>
    <name evidence="16" type="ORF">EVOR1521_LOCUS6302</name>
</gene>
<evidence type="ECO:0000256" key="8">
    <source>
        <dbReference type="ARBA" id="ARBA00022989"/>
    </source>
</evidence>
<keyword evidence="17" id="KW-1185">Reference proteome</keyword>
<dbReference type="SMART" id="SM00382">
    <property type="entry name" value="AAA"/>
    <property type="match status" value="2"/>
</dbReference>
<dbReference type="PROSITE" id="PS50929">
    <property type="entry name" value="ABC_TM1F"/>
    <property type="match status" value="2"/>
</dbReference>
<dbReference type="InterPro" id="IPR011527">
    <property type="entry name" value="ABC1_TM_dom"/>
</dbReference>
<feature type="signal peptide" evidence="13">
    <location>
        <begin position="1"/>
        <end position="19"/>
    </location>
</feature>
<dbReference type="SUPFAM" id="SSF52540">
    <property type="entry name" value="P-loop containing nucleoside triphosphate hydrolases"/>
    <property type="match status" value="2"/>
</dbReference>
<dbReference type="GO" id="GO:0005743">
    <property type="term" value="C:mitochondrial inner membrane"/>
    <property type="evidence" value="ECO:0007669"/>
    <property type="project" value="TreeGrafter"/>
</dbReference>
<evidence type="ECO:0000256" key="5">
    <source>
        <dbReference type="ARBA" id="ARBA00022737"/>
    </source>
</evidence>
<dbReference type="InterPro" id="IPR003439">
    <property type="entry name" value="ABC_transporter-like_ATP-bd"/>
</dbReference>
<proteinExistence type="inferred from homology"/>
<feature type="transmembrane region" description="Helical" evidence="12">
    <location>
        <begin position="1217"/>
        <end position="1241"/>
    </location>
</feature>
<keyword evidence="8 12" id="KW-1133">Transmembrane helix</keyword>